<dbReference type="Proteomes" id="UP000077154">
    <property type="component" value="Unassembled WGS sequence"/>
</dbReference>
<dbReference type="VEuPathDB" id="FungiDB:GMDG_06034"/>
<organism evidence="3">
    <name type="scientific">Pseudogymnoascus destructans</name>
    <dbReference type="NCBI Taxonomy" id="655981"/>
    <lineage>
        <taxon>Eukaryota</taxon>
        <taxon>Fungi</taxon>
        <taxon>Dikarya</taxon>
        <taxon>Ascomycota</taxon>
        <taxon>Pezizomycotina</taxon>
        <taxon>Leotiomycetes</taxon>
        <taxon>Thelebolales</taxon>
        <taxon>Thelebolaceae</taxon>
        <taxon>Pseudogymnoascus</taxon>
    </lineage>
</organism>
<feature type="transmembrane region" description="Helical" evidence="2">
    <location>
        <begin position="344"/>
        <end position="364"/>
    </location>
</feature>
<feature type="transmembrane region" description="Helical" evidence="2">
    <location>
        <begin position="279"/>
        <end position="300"/>
    </location>
</feature>
<name>A0A177A335_9PEZI</name>
<dbReference type="EMBL" id="KV441403">
    <property type="protein sequence ID" value="OAF56517.2"/>
    <property type="molecule type" value="Genomic_DNA"/>
</dbReference>
<evidence type="ECO:0000256" key="1">
    <source>
        <dbReference type="SAM" id="MobiDB-lite"/>
    </source>
</evidence>
<dbReference type="GeneID" id="36290340"/>
<feature type="transmembrane region" description="Helical" evidence="2">
    <location>
        <begin position="376"/>
        <end position="398"/>
    </location>
</feature>
<dbReference type="AlphaFoldDB" id="A0A177A335"/>
<dbReference type="eggNOG" id="ENOG502SHVK">
    <property type="taxonomic scope" value="Eukaryota"/>
</dbReference>
<proteinExistence type="predicted"/>
<reference evidence="3" key="1">
    <citation type="submission" date="2016-03" db="EMBL/GenBank/DDBJ databases">
        <title>Updated assembly of Pseudogymnoascus destructans, the fungus causing white-nose syndrome of bats.</title>
        <authorList>
            <person name="Palmer J.M."/>
            <person name="Drees K.P."/>
            <person name="Foster J.T."/>
            <person name="Lindner D.L."/>
        </authorList>
    </citation>
    <scope>NUCLEOTIDE SEQUENCE [LARGE SCALE GENOMIC DNA]</scope>
    <source>
        <strain evidence="3">20631-21</strain>
    </source>
</reference>
<gene>
    <name evidence="3" type="ORF">VC83_07292</name>
</gene>
<dbReference type="OrthoDB" id="1669814at2759"/>
<feature type="transmembrane region" description="Helical" evidence="2">
    <location>
        <begin position="195"/>
        <end position="217"/>
    </location>
</feature>
<protein>
    <submittedName>
        <fullName evidence="3">Uncharacterized protein</fullName>
    </submittedName>
</protein>
<accession>A0A177A335</accession>
<feature type="transmembrane region" description="Helical" evidence="2">
    <location>
        <begin position="229"/>
        <end position="251"/>
    </location>
</feature>
<evidence type="ECO:0000256" key="2">
    <source>
        <dbReference type="SAM" id="Phobius"/>
    </source>
</evidence>
<sequence>MSIMTDAVTPRKRAKSVTFATPPPSRENTAFRSRTALVLGALTLSGAYLHFYQSANNGLFESLGELVQAETFPVSNGEFKRVFTGIKPLDTYLANFTPFFGILTHKGDDSSYLFWLWMIGQLGVQWIMFVMESLREGNKGSLASYIGLVGFIFQNFGLATVIPAFLLITTLTSTISRASSPTGLMNLIKVHGIDLNILPFSFFLAYFLPTVCMMLPYPAINSHSSWQGWIATWQFFPLYTVAFQWLLASFFKAVDQGKGLKLKSDEGKMIAYFWHARPLYIGALFICAVFHVNVLVVCLLPEWPMEIFPIAGTYRSVSFASVFLPPVPLPPFETVSVVRGIHIFLIWDMLVSSVAALVWAALQTRNVSSRTFSAKWVLKMIGFTIITGPSGAFVMAMWERDSAVAELLIEQAMKDK</sequence>
<feature type="region of interest" description="Disordered" evidence="1">
    <location>
        <begin position="1"/>
        <end position="27"/>
    </location>
</feature>
<feature type="transmembrane region" description="Helical" evidence="2">
    <location>
        <begin position="112"/>
        <end position="130"/>
    </location>
</feature>
<keyword evidence="2" id="KW-0472">Membrane</keyword>
<keyword evidence="2" id="KW-1133">Transmembrane helix</keyword>
<feature type="transmembrane region" description="Helical" evidence="2">
    <location>
        <begin position="142"/>
        <end position="175"/>
    </location>
</feature>
<dbReference type="RefSeq" id="XP_024321811.1">
    <property type="nucleotide sequence ID" value="XM_024470867.1"/>
</dbReference>
<keyword evidence="2" id="KW-0812">Transmembrane</keyword>
<evidence type="ECO:0000313" key="3">
    <source>
        <dbReference type="EMBL" id="OAF56517.2"/>
    </source>
</evidence>